<organism evidence="1 2">
    <name type="scientific">Deinococcus radiophilus</name>
    <dbReference type="NCBI Taxonomy" id="32062"/>
    <lineage>
        <taxon>Bacteria</taxon>
        <taxon>Thermotogati</taxon>
        <taxon>Deinococcota</taxon>
        <taxon>Deinococci</taxon>
        <taxon>Deinococcales</taxon>
        <taxon>Deinococcaceae</taxon>
        <taxon>Deinococcus</taxon>
    </lineage>
</organism>
<sequence>MTQPDPALREAFLTTSYGTAESRANLSDAPGPAPIWARGRWGIVTAWNPQGRAADETANRLAQAKLLAEVQAQGWPRLTGHNGSGEWREQTLIIQGIQARELSKLGRRCGQAAVLWGWNHRAALLWLDAAKVYAVDRRWVIQASPEL</sequence>
<proteinExistence type="predicted"/>
<evidence type="ECO:0000313" key="2">
    <source>
        <dbReference type="Proteomes" id="UP000277766"/>
    </source>
</evidence>
<dbReference type="Pfam" id="PF11697">
    <property type="entry name" value="DUF3293"/>
    <property type="match status" value="1"/>
</dbReference>
<name>A0A3S0I9H8_9DEIO</name>
<reference evidence="1 2" key="1">
    <citation type="submission" date="2018-12" db="EMBL/GenBank/DDBJ databases">
        <title>Deinococcus radiophilus ATCC 27603 genome sequencing and assembly.</title>
        <authorList>
            <person name="Maclea K.S."/>
            <person name="Maynard C.R."/>
        </authorList>
    </citation>
    <scope>NUCLEOTIDE SEQUENCE [LARGE SCALE GENOMIC DNA]</scope>
    <source>
        <strain evidence="1 2">ATCC 27603</strain>
    </source>
</reference>
<keyword evidence="2" id="KW-1185">Reference proteome</keyword>
<dbReference type="AlphaFoldDB" id="A0A3S0I9H8"/>
<dbReference type="OrthoDB" id="66387at2"/>
<accession>A0A3S0I9H8</accession>
<dbReference type="Proteomes" id="UP000277766">
    <property type="component" value="Unassembled WGS sequence"/>
</dbReference>
<comment type="caution">
    <text evidence="1">The sequence shown here is derived from an EMBL/GenBank/DDBJ whole genome shotgun (WGS) entry which is preliminary data.</text>
</comment>
<dbReference type="EMBL" id="RXPE01000007">
    <property type="protein sequence ID" value="RTR28357.1"/>
    <property type="molecule type" value="Genomic_DNA"/>
</dbReference>
<gene>
    <name evidence="1" type="ORF">EJ104_05485</name>
</gene>
<protein>
    <submittedName>
        <fullName evidence="1">DUF3293 domain-containing protein</fullName>
    </submittedName>
</protein>
<dbReference type="InterPro" id="IPR021710">
    <property type="entry name" value="DUF3293"/>
</dbReference>
<evidence type="ECO:0000313" key="1">
    <source>
        <dbReference type="EMBL" id="RTR28357.1"/>
    </source>
</evidence>
<dbReference type="RefSeq" id="WP_126351749.1">
    <property type="nucleotide sequence ID" value="NZ_CP086380.1"/>
</dbReference>